<organism evidence="1 2">
    <name type="scientific">Apiospora phragmitis</name>
    <dbReference type="NCBI Taxonomy" id="2905665"/>
    <lineage>
        <taxon>Eukaryota</taxon>
        <taxon>Fungi</taxon>
        <taxon>Dikarya</taxon>
        <taxon>Ascomycota</taxon>
        <taxon>Pezizomycotina</taxon>
        <taxon>Sordariomycetes</taxon>
        <taxon>Xylariomycetidae</taxon>
        <taxon>Amphisphaeriales</taxon>
        <taxon>Apiosporaceae</taxon>
        <taxon>Apiospora</taxon>
    </lineage>
</organism>
<accession>A0ABR1TUZ0</accession>
<dbReference type="EMBL" id="JAQQWL010000011">
    <property type="protein sequence ID" value="KAK8050332.1"/>
    <property type="molecule type" value="Genomic_DNA"/>
</dbReference>
<protein>
    <submittedName>
        <fullName evidence="1">Uncharacterized protein</fullName>
    </submittedName>
</protein>
<dbReference type="Proteomes" id="UP001480595">
    <property type="component" value="Unassembled WGS sequence"/>
</dbReference>
<keyword evidence="2" id="KW-1185">Reference proteome</keyword>
<gene>
    <name evidence="1" type="ORF">PG994_012062</name>
</gene>
<name>A0ABR1TUZ0_9PEZI</name>
<dbReference type="GeneID" id="92096534"/>
<proteinExistence type="predicted"/>
<dbReference type="RefSeq" id="XP_066712581.1">
    <property type="nucleotide sequence ID" value="XM_066863471.1"/>
</dbReference>
<comment type="caution">
    <text evidence="1">The sequence shown here is derived from an EMBL/GenBank/DDBJ whole genome shotgun (WGS) entry which is preliminary data.</text>
</comment>
<reference evidence="1 2" key="1">
    <citation type="submission" date="2023-01" db="EMBL/GenBank/DDBJ databases">
        <title>Analysis of 21 Apiospora genomes using comparative genomics revels a genus with tremendous synthesis potential of carbohydrate active enzymes and secondary metabolites.</title>
        <authorList>
            <person name="Sorensen T."/>
        </authorList>
    </citation>
    <scope>NUCLEOTIDE SEQUENCE [LARGE SCALE GENOMIC DNA]</scope>
    <source>
        <strain evidence="1 2">CBS 135458</strain>
    </source>
</reference>
<evidence type="ECO:0000313" key="2">
    <source>
        <dbReference type="Proteomes" id="UP001480595"/>
    </source>
</evidence>
<evidence type="ECO:0000313" key="1">
    <source>
        <dbReference type="EMBL" id="KAK8050332.1"/>
    </source>
</evidence>
<sequence>MHMDSGFTSGAASPRRMSTFTIQEDSHMAGADGQDWARFTLLQEQLLKAEQLQQLHQLQQVQQVQATPPSTPVTPTWYELPGASDTHAGAGPKNDYVSYLPMSVMPFPSLAHDHMTDENYLGIFDNYVHSNDLGSIDFRPQVHHDWRYEVGYTADPFVG</sequence>